<name>A0A4Y1ZMJ8_ARAVE</name>
<evidence type="ECO:0000313" key="1">
    <source>
        <dbReference type="EMBL" id="GBL58298.1"/>
    </source>
</evidence>
<keyword evidence="2" id="KW-1185">Reference proteome</keyword>
<gene>
    <name evidence="1" type="ORF">AVEN_90582_1</name>
</gene>
<comment type="caution">
    <text evidence="1">The sequence shown here is derived from an EMBL/GenBank/DDBJ whole genome shotgun (WGS) entry which is preliminary data.</text>
</comment>
<dbReference type="AlphaFoldDB" id="A0A4Y1ZMJ8"/>
<sequence>MRINKWMHETASRKSREALASGFGEDLRFVTKVRHERILSILSYNLGGRETIKYGPTILHHSKRGWQSSLGGGSRVGPCSFCLSLTLSSQVSPVTGAHKETWSNGVLRETEFLCRPPWNPTRLHRSSPQSPFRKDWRVILETRATRDRSTDVRAGFCWNDHTFLVKIPTLRLAGRTQGHQHLFQTTDAPVLFYKLNATWDRPTRAFASRQMVSQAGPVCVARDQ</sequence>
<accession>A0A4Y1ZMJ8</accession>
<proteinExistence type="predicted"/>
<reference evidence="1 2" key="1">
    <citation type="journal article" date="2019" name="Sci. Rep.">
        <title>Orb-weaving spider Araneus ventricosus genome elucidates the spidroin gene catalogue.</title>
        <authorList>
            <person name="Kono N."/>
            <person name="Nakamura H."/>
            <person name="Ohtoshi R."/>
            <person name="Moran D.A.P."/>
            <person name="Shinohara A."/>
            <person name="Yoshida Y."/>
            <person name="Fujiwara M."/>
            <person name="Mori M."/>
            <person name="Tomita M."/>
            <person name="Arakawa K."/>
        </authorList>
    </citation>
    <scope>NUCLEOTIDE SEQUENCE [LARGE SCALE GENOMIC DNA]</scope>
</reference>
<dbReference type="EMBL" id="BGPR01075948">
    <property type="protein sequence ID" value="GBL58298.1"/>
    <property type="molecule type" value="Genomic_DNA"/>
</dbReference>
<organism evidence="1 2">
    <name type="scientific">Araneus ventricosus</name>
    <name type="common">Orbweaver spider</name>
    <name type="synonym">Epeira ventricosa</name>
    <dbReference type="NCBI Taxonomy" id="182803"/>
    <lineage>
        <taxon>Eukaryota</taxon>
        <taxon>Metazoa</taxon>
        <taxon>Ecdysozoa</taxon>
        <taxon>Arthropoda</taxon>
        <taxon>Chelicerata</taxon>
        <taxon>Arachnida</taxon>
        <taxon>Araneae</taxon>
        <taxon>Araneomorphae</taxon>
        <taxon>Entelegynae</taxon>
        <taxon>Araneoidea</taxon>
        <taxon>Araneidae</taxon>
        <taxon>Araneus</taxon>
    </lineage>
</organism>
<evidence type="ECO:0000313" key="2">
    <source>
        <dbReference type="Proteomes" id="UP000499080"/>
    </source>
</evidence>
<dbReference type="Proteomes" id="UP000499080">
    <property type="component" value="Unassembled WGS sequence"/>
</dbReference>
<protein>
    <submittedName>
        <fullName evidence="1">Uncharacterized protein</fullName>
    </submittedName>
</protein>